<proteinExistence type="predicted"/>
<reference evidence="1 2" key="1">
    <citation type="submission" date="2018-05" db="EMBL/GenBank/DDBJ databases">
        <title>Complete Genome Sequences of Extremely Thermoacidophilic, Metal-Mobilizing Type-Strain Members of the Archaeal Family Sulfolobaceae: Acidianus brierleyi DSM-1651T, Acidianus sulfidivorans DSM-18786T, Metallosphaera hakonensis DSM-7519T, and Metallosphaera prunae DSM-10039T.</title>
        <authorList>
            <person name="Counts J.A."/>
            <person name="Kelly R.M."/>
        </authorList>
    </citation>
    <scope>NUCLEOTIDE SEQUENCE [LARGE SCALE GENOMIC DNA]</scope>
    <source>
        <strain evidence="1 2">DSM 1651</strain>
    </source>
</reference>
<dbReference type="Proteomes" id="UP000248044">
    <property type="component" value="Chromosome"/>
</dbReference>
<protein>
    <submittedName>
        <fullName evidence="1">Uncharacterized protein</fullName>
    </submittedName>
</protein>
<organism evidence="1 2">
    <name type="scientific">Acidianus brierleyi</name>
    <dbReference type="NCBI Taxonomy" id="41673"/>
    <lineage>
        <taxon>Archaea</taxon>
        <taxon>Thermoproteota</taxon>
        <taxon>Thermoprotei</taxon>
        <taxon>Sulfolobales</taxon>
        <taxon>Sulfolobaceae</taxon>
        <taxon>Acidianus</taxon>
    </lineage>
</organism>
<evidence type="ECO:0000313" key="1">
    <source>
        <dbReference type="EMBL" id="AWR95278.1"/>
    </source>
</evidence>
<dbReference type="EMBL" id="CP029289">
    <property type="protein sequence ID" value="AWR95278.1"/>
    <property type="molecule type" value="Genomic_DNA"/>
</dbReference>
<accession>A0A2U9IGU6</accession>
<gene>
    <name evidence="1" type="ORF">DFR85_12420</name>
</gene>
<sequence>MLEVQPKYLLLNALVKINQPKVLRKLRNEKVFHPLLNTSSDILICSLLNLGPIEVAIPKTIEAERFPNKSEIIVKSGERPNTAGIKPIAYFATAVFDENQSVKIERGFTDIRTCVLLIY</sequence>
<name>A0A2U9IGU6_9CREN</name>
<dbReference type="AlphaFoldDB" id="A0A2U9IGU6"/>
<evidence type="ECO:0000313" key="2">
    <source>
        <dbReference type="Proteomes" id="UP000248044"/>
    </source>
</evidence>
<keyword evidence="2" id="KW-1185">Reference proteome</keyword>